<keyword evidence="4" id="KW-0967">Endosome</keyword>
<dbReference type="EMBL" id="AZIL01002053">
    <property type="protein sequence ID" value="EWM22853.1"/>
    <property type="molecule type" value="Genomic_DNA"/>
</dbReference>
<dbReference type="AlphaFoldDB" id="W7TH46"/>
<keyword evidence="11" id="KW-1185">Reference proteome</keyword>
<dbReference type="GO" id="GO:0000938">
    <property type="term" value="C:GARP complex"/>
    <property type="evidence" value="ECO:0007669"/>
    <property type="project" value="InterPro"/>
</dbReference>
<evidence type="ECO:0000259" key="8">
    <source>
        <dbReference type="Pfam" id="PF04100"/>
    </source>
</evidence>
<comment type="subcellular location">
    <subcellularLocation>
        <location evidence="2">Endosome membrane</location>
        <topology evidence="2">Peripheral membrane protein</topology>
    </subcellularLocation>
    <subcellularLocation>
        <location evidence="1">Golgi apparatus</location>
        <location evidence="1">trans-Golgi network membrane</location>
        <topology evidence="1">Peripheral membrane protein</topology>
    </subcellularLocation>
</comment>
<feature type="region of interest" description="Disordered" evidence="7">
    <location>
        <begin position="1"/>
        <end position="23"/>
    </location>
</feature>
<proteinExistence type="inferred from homology"/>
<dbReference type="OrthoDB" id="10261632at2759"/>
<dbReference type="InterPro" id="IPR039766">
    <property type="entry name" value="Vps53"/>
</dbReference>
<evidence type="ECO:0000256" key="6">
    <source>
        <dbReference type="ARBA" id="ARBA00023136"/>
    </source>
</evidence>
<dbReference type="InterPro" id="IPR007234">
    <property type="entry name" value="Vps53_N"/>
</dbReference>
<dbReference type="InterPro" id="IPR031745">
    <property type="entry name" value="Vps53_C"/>
</dbReference>
<evidence type="ECO:0000256" key="7">
    <source>
        <dbReference type="SAM" id="MobiDB-lite"/>
    </source>
</evidence>
<comment type="caution">
    <text evidence="10">The sequence shown here is derived from an EMBL/GenBank/DDBJ whole genome shotgun (WGS) entry which is preliminary data.</text>
</comment>
<dbReference type="Pfam" id="PF04100">
    <property type="entry name" value="Vps53_N"/>
    <property type="match status" value="2"/>
</dbReference>
<feature type="domain" description="Vps53 C-terminal" evidence="9">
    <location>
        <begin position="769"/>
        <end position="857"/>
    </location>
</feature>
<dbReference type="Pfam" id="PF16854">
    <property type="entry name" value="VPS53_C"/>
    <property type="match status" value="1"/>
</dbReference>
<evidence type="ECO:0000256" key="1">
    <source>
        <dbReference type="ARBA" id="ARBA00004150"/>
    </source>
</evidence>
<evidence type="ECO:0000313" key="11">
    <source>
        <dbReference type="Proteomes" id="UP000019335"/>
    </source>
</evidence>
<gene>
    <name evidence="10" type="ORF">Naga_100243g5</name>
</gene>
<reference evidence="10 11" key="1">
    <citation type="journal article" date="2014" name="Mol. Plant">
        <title>Chromosome Scale Genome Assembly and Transcriptome Profiling of Nannochloropsis gaditana in Nitrogen Depletion.</title>
        <authorList>
            <person name="Corteggiani Carpinelli E."/>
            <person name="Telatin A."/>
            <person name="Vitulo N."/>
            <person name="Forcato C."/>
            <person name="D'Angelo M."/>
            <person name="Schiavon R."/>
            <person name="Vezzi A."/>
            <person name="Giacometti G.M."/>
            <person name="Morosinotto T."/>
            <person name="Valle G."/>
        </authorList>
    </citation>
    <scope>NUCLEOTIDE SEQUENCE [LARGE SCALE GENOMIC DNA]</scope>
    <source>
        <strain evidence="10 11">B-31</strain>
    </source>
</reference>
<feature type="domain" description="Vps53 N-terminal" evidence="8">
    <location>
        <begin position="45"/>
        <end position="345"/>
    </location>
</feature>
<name>W7TH46_9STRA</name>
<keyword evidence="5" id="KW-0333">Golgi apparatus</keyword>
<dbReference type="GO" id="GO:0005829">
    <property type="term" value="C:cytosol"/>
    <property type="evidence" value="ECO:0007669"/>
    <property type="project" value="GOC"/>
</dbReference>
<sequence>MDGTSTLGEKKPAAYEGLPTQSLPPDVIQAVQEALPTSDPLDRADFDPVDYINTKFPSEQIALEALDPFIGQITEEIGALDTDISLAIEAQAKAGEEASKNIREAQSAISDLFNKIRDITAKAEQSEVMVQEICRDIKQLDLAKCHLQATITALKRLHMLMAALDQLTFMTEHHHYKEAAQLVDAVRQLSTHFDAYASMPKIAEIKQTIERINTQLNDQITQAFSEVAALSYTVANPSQLEREDVSPGFFSSLTEACQVVDALGPAARKVHIDDFCNRQLAPYLKAFPKGGEASSLEKIERRFAWCRRALKNVEERFHGVFPAHWKVELCLLMTFLQTTRQHILDTLEGTLVSSLHCVDCFVCLYKLSTFMPLKRFSMAPPSSSLLHPLVFSYLPNLPLRYPTFSPSLAPFMASTISFSPAGGPESEDVTVLLKALQKALLFEKEMQPRFQPTQDGHSSLPHPLPPALQEEETSQYAALAKDGKAAEQKKAILDAAAVLPILGVVSGVFDPFMGPYIDLEKRNMEEMLEKALAEDQVDRSLNAGTKLPVFSSSITLFVYIKTAIKRCTALTTSATFFILAKEFKACLLSYARALRGKLPPANPSSSSSSSSSSAASSYRLAEGGEVDVCYLLNTAEYCTDTLPQLEEMVRSKIDPSYAESVSFSTEVDAFHDTITLAIRVLISGLEGKYESAVKAMLTLNWAACEGVGEESAYVRAINDAVRAYVPSVRDLLSQIYFRNFCDKFAQSFLPNYMDVLFRLKRINEMGTQQLLLDVYNLKTLLLQLPIIGLPPTMDDAAPGVSTSAPPAYVKYVAKQFAKIETMLKLIGTPVEVLGERYQIMNPEGGAQDLLSIMSLKGMTKKEQQQVLLSCGLDHSLPPSAPEPTASFPPSSLPSSFGTSHAAYPAVGASLDAAKQVAGKGLKVMSEEMRRAFKG</sequence>
<accession>W7TH46</accession>
<keyword evidence="6" id="KW-0472">Membrane</keyword>
<dbReference type="PANTHER" id="PTHR12820:SF0">
    <property type="entry name" value="VACUOLAR PROTEIN SORTING-ASSOCIATED PROTEIN 53 HOMOLOG"/>
    <property type="match status" value="1"/>
</dbReference>
<dbReference type="Proteomes" id="UP000019335">
    <property type="component" value="Chromosome 20"/>
</dbReference>
<comment type="similarity">
    <text evidence="3">Belongs to the VPS53 family.</text>
</comment>
<evidence type="ECO:0000313" key="10">
    <source>
        <dbReference type="EMBL" id="EWM22853.1"/>
    </source>
</evidence>
<evidence type="ECO:0000256" key="5">
    <source>
        <dbReference type="ARBA" id="ARBA00023034"/>
    </source>
</evidence>
<evidence type="ECO:0000256" key="4">
    <source>
        <dbReference type="ARBA" id="ARBA00022753"/>
    </source>
</evidence>
<dbReference type="GO" id="GO:0010008">
    <property type="term" value="C:endosome membrane"/>
    <property type="evidence" value="ECO:0007669"/>
    <property type="project" value="UniProtKB-SubCell"/>
</dbReference>
<protein>
    <submittedName>
        <fullName evidence="10">Vacuolar protein sorting-associated protein 53</fullName>
    </submittedName>
</protein>
<dbReference type="GO" id="GO:0042147">
    <property type="term" value="P:retrograde transport, endosome to Golgi"/>
    <property type="evidence" value="ECO:0007669"/>
    <property type="project" value="InterPro"/>
</dbReference>
<feature type="domain" description="Vps53 N-terminal" evidence="8">
    <location>
        <begin position="427"/>
        <end position="535"/>
    </location>
</feature>
<evidence type="ECO:0000256" key="2">
    <source>
        <dbReference type="ARBA" id="ARBA00004481"/>
    </source>
</evidence>
<dbReference type="PANTHER" id="PTHR12820">
    <property type="entry name" value="VACUOLAR SORTING PROTEIN 53"/>
    <property type="match status" value="1"/>
</dbReference>
<evidence type="ECO:0000259" key="9">
    <source>
        <dbReference type="Pfam" id="PF16854"/>
    </source>
</evidence>
<evidence type="ECO:0000256" key="3">
    <source>
        <dbReference type="ARBA" id="ARBA00008628"/>
    </source>
</evidence>
<organism evidence="10 11">
    <name type="scientific">Nannochloropsis gaditana</name>
    <dbReference type="NCBI Taxonomy" id="72520"/>
    <lineage>
        <taxon>Eukaryota</taxon>
        <taxon>Sar</taxon>
        <taxon>Stramenopiles</taxon>
        <taxon>Ochrophyta</taxon>
        <taxon>Eustigmatophyceae</taxon>
        <taxon>Eustigmatales</taxon>
        <taxon>Monodopsidaceae</taxon>
        <taxon>Nannochloropsis</taxon>
    </lineage>
</organism>